<dbReference type="AlphaFoldDB" id="A0A660L3J8"/>
<dbReference type="Gene3D" id="3.40.50.1820">
    <property type="entry name" value="alpha/beta hydrolase"/>
    <property type="match status" value="1"/>
</dbReference>
<dbReference type="EMBL" id="RBIL01000002">
    <property type="protein sequence ID" value="RKQ87784.1"/>
    <property type="molecule type" value="Genomic_DNA"/>
</dbReference>
<sequence length="182" mass="19685">MSRPSYLILHGYQGSGPGHWQSWLAGRLRSGDAAVHFPDLPDADQPRLEAWLDALERELEQFSEPPVVVCHSLACVLWLHHIARGGQPAERVLLVAPPSADAVPEALAHFFPAPDVALDNARLVASDNDPYCPAGAATVYPGLPTDVLEGDGHINTDAGYGPWPAVEAWAREHATPVTPRER</sequence>
<dbReference type="PANTHER" id="PTHR15394">
    <property type="entry name" value="SERINE HYDROLASE RBBP9"/>
    <property type="match status" value="1"/>
</dbReference>
<dbReference type="RefSeq" id="WP_121256643.1">
    <property type="nucleotide sequence ID" value="NZ_RBIL01000002.1"/>
</dbReference>
<accession>A0A660L3J8</accession>
<proteinExistence type="predicted"/>
<evidence type="ECO:0000313" key="2">
    <source>
        <dbReference type="Proteomes" id="UP000278962"/>
    </source>
</evidence>
<protein>
    <recommendedName>
        <fullName evidence="3">Hydrolase</fullName>
    </recommendedName>
</protein>
<dbReference type="SUPFAM" id="SSF53474">
    <property type="entry name" value="alpha/beta-Hydrolases"/>
    <property type="match status" value="1"/>
</dbReference>
<comment type="caution">
    <text evidence="1">The sequence shown here is derived from an EMBL/GenBank/DDBJ whole genome shotgun (WGS) entry which is preliminary data.</text>
</comment>
<dbReference type="Pfam" id="PF06821">
    <property type="entry name" value="Ser_hydrolase"/>
    <property type="match status" value="1"/>
</dbReference>
<organism evidence="1 2">
    <name type="scientific">Solirubrobacter pauli</name>
    <dbReference type="NCBI Taxonomy" id="166793"/>
    <lineage>
        <taxon>Bacteria</taxon>
        <taxon>Bacillati</taxon>
        <taxon>Actinomycetota</taxon>
        <taxon>Thermoleophilia</taxon>
        <taxon>Solirubrobacterales</taxon>
        <taxon>Solirubrobacteraceae</taxon>
        <taxon>Solirubrobacter</taxon>
    </lineage>
</organism>
<gene>
    <name evidence="1" type="ORF">C8N24_5813</name>
</gene>
<dbReference type="Proteomes" id="UP000278962">
    <property type="component" value="Unassembled WGS sequence"/>
</dbReference>
<name>A0A660L3J8_9ACTN</name>
<dbReference type="InterPro" id="IPR010662">
    <property type="entry name" value="RBBP9/YdeN"/>
</dbReference>
<dbReference type="PANTHER" id="PTHR15394:SF3">
    <property type="entry name" value="SERINE HYDROLASE RBBP9"/>
    <property type="match status" value="1"/>
</dbReference>
<evidence type="ECO:0000313" key="1">
    <source>
        <dbReference type="EMBL" id="RKQ87784.1"/>
    </source>
</evidence>
<reference evidence="1 2" key="1">
    <citation type="submission" date="2018-10" db="EMBL/GenBank/DDBJ databases">
        <title>Genomic Encyclopedia of Archaeal and Bacterial Type Strains, Phase II (KMG-II): from individual species to whole genera.</title>
        <authorList>
            <person name="Goeker M."/>
        </authorList>
    </citation>
    <scope>NUCLEOTIDE SEQUENCE [LARGE SCALE GENOMIC DNA]</scope>
    <source>
        <strain evidence="1 2">DSM 14954</strain>
    </source>
</reference>
<dbReference type="InterPro" id="IPR029058">
    <property type="entry name" value="AB_hydrolase_fold"/>
</dbReference>
<dbReference type="GO" id="GO:0016787">
    <property type="term" value="F:hydrolase activity"/>
    <property type="evidence" value="ECO:0007669"/>
    <property type="project" value="InterPro"/>
</dbReference>
<keyword evidence="2" id="KW-1185">Reference proteome</keyword>
<dbReference type="OrthoDB" id="9804993at2"/>
<evidence type="ECO:0008006" key="3">
    <source>
        <dbReference type="Google" id="ProtNLM"/>
    </source>
</evidence>